<dbReference type="EMBL" id="JARYMX010000006">
    <property type="protein sequence ID" value="KAJ9545165.1"/>
    <property type="molecule type" value="Genomic_DNA"/>
</dbReference>
<gene>
    <name evidence="1" type="ORF">OSB04_024872</name>
</gene>
<reference evidence="1" key="1">
    <citation type="submission" date="2023-03" db="EMBL/GenBank/DDBJ databases">
        <title>Chromosome-scale reference genome and RAD-based genetic map of yellow starthistle (Centaurea solstitialis) reveal putative structural variation and QTLs associated with invader traits.</title>
        <authorList>
            <person name="Reatini B."/>
            <person name="Cang F.A."/>
            <person name="Jiang Q."/>
            <person name="Mckibben M.T.W."/>
            <person name="Barker M.S."/>
            <person name="Rieseberg L.H."/>
            <person name="Dlugosch K.M."/>
        </authorList>
    </citation>
    <scope>NUCLEOTIDE SEQUENCE</scope>
    <source>
        <strain evidence="1">CAN-66</strain>
        <tissue evidence="1">Leaf</tissue>
    </source>
</reference>
<name>A0AA38WAT0_9ASTR</name>
<dbReference type="InterPro" id="IPR036397">
    <property type="entry name" value="RNaseH_sf"/>
</dbReference>
<keyword evidence="2" id="KW-1185">Reference proteome</keyword>
<evidence type="ECO:0000313" key="1">
    <source>
        <dbReference type="EMBL" id="KAJ9545165.1"/>
    </source>
</evidence>
<dbReference type="SUPFAM" id="SSF53098">
    <property type="entry name" value="Ribonuclease H-like"/>
    <property type="match status" value="1"/>
</dbReference>
<proteinExistence type="predicted"/>
<comment type="caution">
    <text evidence="1">The sequence shown here is derived from an EMBL/GenBank/DDBJ whole genome shotgun (WGS) entry which is preliminary data.</text>
</comment>
<organism evidence="1 2">
    <name type="scientific">Centaurea solstitialis</name>
    <name type="common">yellow star-thistle</name>
    <dbReference type="NCBI Taxonomy" id="347529"/>
    <lineage>
        <taxon>Eukaryota</taxon>
        <taxon>Viridiplantae</taxon>
        <taxon>Streptophyta</taxon>
        <taxon>Embryophyta</taxon>
        <taxon>Tracheophyta</taxon>
        <taxon>Spermatophyta</taxon>
        <taxon>Magnoliopsida</taxon>
        <taxon>eudicotyledons</taxon>
        <taxon>Gunneridae</taxon>
        <taxon>Pentapetalae</taxon>
        <taxon>asterids</taxon>
        <taxon>campanulids</taxon>
        <taxon>Asterales</taxon>
        <taxon>Asteraceae</taxon>
        <taxon>Carduoideae</taxon>
        <taxon>Cardueae</taxon>
        <taxon>Centaureinae</taxon>
        <taxon>Centaurea</taxon>
    </lineage>
</organism>
<dbReference type="PANTHER" id="PTHR45835">
    <property type="entry name" value="YALI0A06105P"/>
    <property type="match status" value="1"/>
</dbReference>
<evidence type="ECO:0008006" key="3">
    <source>
        <dbReference type="Google" id="ProtNLM"/>
    </source>
</evidence>
<sequence>MDLITNLPRTPKNVDAIWEIVDRLTKSGHFISINESSTSKKLADIYVKKVVARHGVPVMVISHCVRPSDRWQSKRLIQTLEDILKACVLDFGGSWDTYLPLAELSYINNYHANIGMPPYEMLYGRRCRTPICWGEGPMGASQGVRVDVGTELRDEVKLSGALPCLSDFGDEILVLELVLMVIQVHVLDIIHRVWFVLTERKA</sequence>
<dbReference type="GO" id="GO:0003676">
    <property type="term" value="F:nucleic acid binding"/>
    <property type="evidence" value="ECO:0007669"/>
    <property type="project" value="InterPro"/>
</dbReference>
<evidence type="ECO:0000313" key="2">
    <source>
        <dbReference type="Proteomes" id="UP001172457"/>
    </source>
</evidence>
<accession>A0AA38WAT0</accession>
<protein>
    <recommendedName>
        <fullName evidence="3">Integrase catalytic domain-containing protein</fullName>
    </recommendedName>
</protein>
<dbReference type="Proteomes" id="UP001172457">
    <property type="component" value="Chromosome 6"/>
</dbReference>
<dbReference type="InterPro" id="IPR012337">
    <property type="entry name" value="RNaseH-like_sf"/>
</dbReference>
<dbReference type="PANTHER" id="PTHR45835:SF101">
    <property type="entry name" value="NUCLEOTIDYLTRANSFERASE, RIBONUCLEASE H"/>
    <property type="match status" value="1"/>
</dbReference>
<dbReference type="Gene3D" id="3.30.420.10">
    <property type="entry name" value="Ribonuclease H-like superfamily/Ribonuclease H"/>
    <property type="match status" value="1"/>
</dbReference>
<dbReference type="AlphaFoldDB" id="A0AA38WAT0"/>